<keyword evidence="1 4" id="KW-0479">Metal-binding</keyword>
<evidence type="ECO:0000313" key="8">
    <source>
        <dbReference type="EMBL" id="GCC24640.1"/>
    </source>
</evidence>
<feature type="region of interest" description="Disordered" evidence="5">
    <location>
        <begin position="1345"/>
        <end position="1483"/>
    </location>
</feature>
<dbReference type="Gene3D" id="2.10.110.10">
    <property type="entry name" value="Cysteine Rich Protein"/>
    <property type="match status" value="1"/>
</dbReference>
<reference evidence="8 9" key="1">
    <citation type="journal article" date="2018" name="Nat. Ecol. Evol.">
        <title>Shark genomes provide insights into elasmobranch evolution and the origin of vertebrates.</title>
        <authorList>
            <person name="Hara Y"/>
            <person name="Yamaguchi K"/>
            <person name="Onimaru K"/>
            <person name="Kadota M"/>
            <person name="Koyanagi M"/>
            <person name="Keeley SD"/>
            <person name="Tatsumi K"/>
            <person name="Tanaka K"/>
            <person name="Motone F"/>
            <person name="Kageyama Y"/>
            <person name="Nozu R"/>
            <person name="Adachi N"/>
            <person name="Nishimura O"/>
            <person name="Nakagawa R"/>
            <person name="Tanegashima C"/>
            <person name="Kiyatake I"/>
            <person name="Matsumoto R"/>
            <person name="Murakumo K"/>
            <person name="Nishida K"/>
            <person name="Terakita A"/>
            <person name="Kuratani S"/>
            <person name="Sato K"/>
            <person name="Hyodo S Kuraku.S."/>
        </authorList>
    </citation>
    <scope>NUCLEOTIDE SEQUENCE [LARGE SCALE GENOMIC DNA]</scope>
</reference>
<feature type="compositionally biased region" description="Basic and acidic residues" evidence="5">
    <location>
        <begin position="508"/>
        <end position="528"/>
    </location>
</feature>
<feature type="compositionally biased region" description="Acidic residues" evidence="5">
    <location>
        <begin position="1118"/>
        <end position="1129"/>
    </location>
</feature>
<feature type="domain" description="Calponin-homology (CH)" evidence="6">
    <location>
        <begin position="1"/>
        <end position="96"/>
    </location>
</feature>
<dbReference type="GO" id="GO:0010604">
    <property type="term" value="P:positive regulation of macromolecule metabolic process"/>
    <property type="evidence" value="ECO:0007669"/>
    <property type="project" value="UniProtKB-ARBA"/>
</dbReference>
<dbReference type="PANTHER" id="PTHR15551:SF3">
    <property type="entry name" value="LIM AND CALPONIN HOMOLOGY DOMAINS-CONTAINING PROTEIN 1"/>
    <property type="match status" value="1"/>
</dbReference>
<dbReference type="InterPro" id="IPR001715">
    <property type="entry name" value="CH_dom"/>
</dbReference>
<feature type="region of interest" description="Disordered" evidence="5">
    <location>
        <begin position="1103"/>
        <end position="1129"/>
    </location>
</feature>
<evidence type="ECO:0008006" key="10">
    <source>
        <dbReference type="Google" id="ProtNLM"/>
    </source>
</evidence>
<comment type="caution">
    <text evidence="8">The sequence shown here is derived from an EMBL/GenBank/DDBJ whole genome shotgun (WGS) entry which is preliminary data.</text>
</comment>
<name>A0A401S2M2_CHIPU</name>
<keyword evidence="9" id="KW-1185">Reference proteome</keyword>
<dbReference type="OMA" id="RMNQPKP"/>
<dbReference type="FunFam" id="1.10.418.10:FF:000038">
    <property type="entry name" value="LIM and calponin homology domains-containing protein 1"/>
    <property type="match status" value="1"/>
</dbReference>
<evidence type="ECO:0000313" key="9">
    <source>
        <dbReference type="Proteomes" id="UP000287033"/>
    </source>
</evidence>
<gene>
    <name evidence="8" type="ORF">chiPu_0003042</name>
</gene>
<organism evidence="8 9">
    <name type="scientific">Chiloscyllium punctatum</name>
    <name type="common">Brownbanded bambooshark</name>
    <name type="synonym">Hemiscyllium punctatum</name>
    <dbReference type="NCBI Taxonomy" id="137246"/>
    <lineage>
        <taxon>Eukaryota</taxon>
        <taxon>Metazoa</taxon>
        <taxon>Chordata</taxon>
        <taxon>Craniata</taxon>
        <taxon>Vertebrata</taxon>
        <taxon>Chondrichthyes</taxon>
        <taxon>Elasmobranchii</taxon>
        <taxon>Galeomorphii</taxon>
        <taxon>Galeoidea</taxon>
        <taxon>Orectolobiformes</taxon>
        <taxon>Hemiscylliidae</taxon>
        <taxon>Chiloscyllium</taxon>
    </lineage>
</organism>
<dbReference type="Gene3D" id="1.10.418.10">
    <property type="entry name" value="Calponin-like domain"/>
    <property type="match status" value="1"/>
</dbReference>
<feature type="compositionally biased region" description="Basic and acidic residues" evidence="5">
    <location>
        <begin position="569"/>
        <end position="592"/>
    </location>
</feature>
<feature type="compositionally biased region" description="Polar residues" evidence="5">
    <location>
        <begin position="775"/>
        <end position="785"/>
    </location>
</feature>
<dbReference type="EMBL" id="BEZZ01000063">
    <property type="protein sequence ID" value="GCC24640.1"/>
    <property type="molecule type" value="Genomic_DNA"/>
</dbReference>
<feature type="region of interest" description="Disordered" evidence="5">
    <location>
        <begin position="504"/>
        <end position="550"/>
    </location>
</feature>
<dbReference type="GO" id="GO:0001725">
    <property type="term" value="C:stress fiber"/>
    <property type="evidence" value="ECO:0007669"/>
    <property type="project" value="TreeGrafter"/>
</dbReference>
<feature type="region of interest" description="Disordered" evidence="5">
    <location>
        <begin position="1246"/>
        <end position="1272"/>
    </location>
</feature>
<dbReference type="InterPro" id="IPR036872">
    <property type="entry name" value="CH_dom_sf"/>
</dbReference>
<dbReference type="GO" id="GO:0080090">
    <property type="term" value="P:regulation of primary metabolic process"/>
    <property type="evidence" value="ECO:0007669"/>
    <property type="project" value="UniProtKB-ARBA"/>
</dbReference>
<feature type="compositionally biased region" description="Acidic residues" evidence="5">
    <location>
        <begin position="277"/>
        <end position="291"/>
    </location>
</feature>
<dbReference type="OrthoDB" id="15627at2759"/>
<proteinExistence type="predicted"/>
<evidence type="ECO:0000256" key="2">
    <source>
        <dbReference type="ARBA" id="ARBA00022833"/>
    </source>
</evidence>
<feature type="region of interest" description="Disordered" evidence="5">
    <location>
        <begin position="562"/>
        <end position="613"/>
    </location>
</feature>
<feature type="region of interest" description="Disordered" evidence="5">
    <location>
        <begin position="728"/>
        <end position="819"/>
    </location>
</feature>
<dbReference type="GO" id="GO:0046872">
    <property type="term" value="F:metal ion binding"/>
    <property type="evidence" value="ECO:0007669"/>
    <property type="project" value="UniProtKB-KW"/>
</dbReference>
<dbReference type="InterPro" id="IPR001781">
    <property type="entry name" value="Znf_LIM"/>
</dbReference>
<feature type="compositionally biased region" description="Polar residues" evidence="5">
    <location>
        <begin position="1260"/>
        <end position="1270"/>
    </location>
</feature>
<feature type="compositionally biased region" description="Basic and acidic residues" evidence="5">
    <location>
        <begin position="742"/>
        <end position="754"/>
    </location>
</feature>
<dbReference type="CDD" id="cd08368">
    <property type="entry name" value="LIM"/>
    <property type="match status" value="1"/>
</dbReference>
<feature type="compositionally biased region" description="Polar residues" evidence="5">
    <location>
        <begin position="210"/>
        <end position="234"/>
    </location>
</feature>
<dbReference type="InterPro" id="IPR031865">
    <property type="entry name" value="DUF4757"/>
</dbReference>
<evidence type="ECO:0000256" key="4">
    <source>
        <dbReference type="PROSITE-ProRule" id="PRU00125"/>
    </source>
</evidence>
<accession>A0A401S2M2</accession>
<sequence>MVVGVEANVKLKSGLLNAIKPGAVKKINRLPTPIAGLDNITLFLRACEELGLKGSQLFDPGDLQDMTNRATIKVSDYSRKMKNVLITIYWLGKTANSCTSYSGPTLNLKEFEGLLSQIQKEMDDTDSPKRSIRDSGYIDSWDSERSDSLSPPRHTRDDSFDSLDSFGSRSQQTPSPEVLLRGSSDGRGSDSETDVTQKAPDMKRDDMSVRRTSYSEPKSSVPFNQYLPNKSNHTAYMPAPLRKKRAERGENYRKSWSNTTSPVAAERPFSHSHPETIEEEQNEESYQDEEFSQLSSTFSEVQGIDHSKATVKCESSLPGDADSLKKHSQICVAEDSGHRVPREDTKWERKDEEEIKKLKRIQKAGITVMPASKRYCRQKRQDESCGQTTPDIILRRENAFLTSYQDNESDSEEEEQKVPDIEKDDLALRKAQMHQCKSKVVVNQFLPGPCTKKDRERWKSIKQSAYEAVRASQSKEQKMDSQSHIQVTESELIVPQKASVLLESQQENDAKVEEQQKGPDIERDDLARRKALGGFTGRQKPQTFSPSSITSADMEMWQKLQLSTDTSEDTSKPNKKVSEVKPMSETEVEKAAQDNPSCRKARSRTNASGSCQRSVHFGPVTEIDQQYWEKLNIAGTGPDSEAQKGADGCTIKTYTCHLLPSVASTVILNSQDSIIGGESQVISGNEISLDSQCELSCKSEETFHSDTCTAEYFRRTPSPILVVQTVTLSESSNDSSEEDDDGKTPDLEKDDMMTRRIKASSKQSSAAFNKFLPVPSSQRGQSKSGISKGPEKDVKTVNKPKEESLRTYSPTDALSDDAGSISMIDMRPEDVTIQPHSKARHEELHNIHSRLREDQDKWQDDLARWKNRRRSASQDLIKRKEERDIVEKIMSGERSSERRRSIKTYREIVEEKECRELALQEAYKNARTSEEAEAILKKYSQRFIISEPILESLVMPKFLERSQSVDSDTPSSPTKDPNSLKYLRQQSLPVQKYTATVEAMIMPSSQSQTNVSTTVTSPTRTIASKAVPMLTPKPYSQPKDSQTVLKSFKKDGKIRMNGETSPTFTRVEEKEPTSAIPTSSQMLANVTSVDTPPLTSQIDNNCHVSGPEQEISSTINDPETEDTEQEEQTEMPIIIGTSQQSSTEEGPDLKPCCNKTEKGTVKDATQEDHPWNLETSTVHIALSNNVTKNTIDSKNLMTDEALLNPEKEKPSDSVQIQLQQETLKSEALQHGETGDVFESIQRISELEEETTEGSQPDDAISQQESPNTASVPVKVRNSWRRSEFFSQPAEVKNSENVNIPVAPLNLPKRIDRWYWDPEEERKRQERWQKEQERLLQERYRKEQEKLRQEWEKAQREVEEEERRYHEEERKIIQETVTPLTPRSPALSAHHPNEWICPSKHEENSHSDHIEGSSMDPENTNVKSQKNAAEAECWQAEDKGQMEAEEEQRWQKEQQHKLMWKPAESQNFKKDETEQQENWDETGKNKVETWHWQESKQLEPEQQKLNVQSEVHIFQMDKETVSERQPQAIWQIPFADHQKLPAQAAGSPLFASKSWNTEDPPSFLEIPRKQQQGDVVKTGSLDRSWALQSNTMDRKNWSGSHENLQSGQSPPLPHSSLQLQAPSRSVSGKKLCSTCGLPLGKGAAMIIETLSLYFHIQCFTCGICKGQLGDATTGTDVRIRNGLLNCNDCYIRSRTAGQPTTL</sequence>
<dbReference type="PROSITE" id="PS00478">
    <property type="entry name" value="LIM_DOMAIN_1"/>
    <property type="match status" value="1"/>
</dbReference>
<evidence type="ECO:0000256" key="3">
    <source>
        <dbReference type="ARBA" id="ARBA00023038"/>
    </source>
</evidence>
<evidence type="ECO:0000259" key="6">
    <source>
        <dbReference type="PROSITE" id="PS50021"/>
    </source>
</evidence>
<feature type="domain" description="LIM zinc-binding" evidence="7">
    <location>
        <begin position="1629"/>
        <end position="1695"/>
    </location>
</feature>
<dbReference type="PROSITE" id="PS50021">
    <property type="entry name" value="CH"/>
    <property type="match status" value="1"/>
</dbReference>
<feature type="region of interest" description="Disordered" evidence="5">
    <location>
        <begin position="330"/>
        <end position="351"/>
    </location>
</feature>
<keyword evidence="3 4" id="KW-0440">LIM domain</keyword>
<feature type="compositionally biased region" description="Basic and acidic residues" evidence="5">
    <location>
        <begin position="789"/>
        <end position="805"/>
    </location>
</feature>
<dbReference type="Pfam" id="PF00412">
    <property type="entry name" value="LIM"/>
    <property type="match status" value="1"/>
</dbReference>
<protein>
    <recommendedName>
        <fullName evidence="10">LIM zinc-binding domain-containing protein</fullName>
    </recommendedName>
</protein>
<dbReference type="STRING" id="137246.A0A401S2M2"/>
<feature type="compositionally biased region" description="Basic and acidic residues" evidence="5">
    <location>
        <begin position="1398"/>
        <end position="1410"/>
    </location>
</feature>
<dbReference type="GO" id="GO:0051893">
    <property type="term" value="P:regulation of focal adhesion assembly"/>
    <property type="evidence" value="ECO:0007669"/>
    <property type="project" value="TreeGrafter"/>
</dbReference>
<dbReference type="GO" id="GO:0051496">
    <property type="term" value="P:positive regulation of stress fiber assembly"/>
    <property type="evidence" value="ECO:0007669"/>
    <property type="project" value="TreeGrafter"/>
</dbReference>
<feature type="compositionally biased region" description="Basic and acidic residues" evidence="5">
    <location>
        <begin position="200"/>
        <end position="209"/>
    </location>
</feature>
<dbReference type="SMART" id="SM00132">
    <property type="entry name" value="LIM"/>
    <property type="match status" value="1"/>
</dbReference>
<keyword evidence="2 4" id="KW-0862">Zinc</keyword>
<dbReference type="GO" id="GO:0032034">
    <property type="term" value="F:myosin II head/neck binding"/>
    <property type="evidence" value="ECO:0007669"/>
    <property type="project" value="TreeGrafter"/>
</dbReference>
<dbReference type="Proteomes" id="UP000287033">
    <property type="component" value="Unassembled WGS sequence"/>
</dbReference>
<feature type="compositionally biased region" description="Basic and acidic residues" evidence="5">
    <location>
        <begin position="335"/>
        <end position="351"/>
    </location>
</feature>
<dbReference type="FunFam" id="2.10.110.10:FF:000041">
    <property type="entry name" value="LIM and calponin homology domains 1"/>
    <property type="match status" value="1"/>
</dbReference>
<dbReference type="PROSITE" id="PS50023">
    <property type="entry name" value="LIM_DOMAIN_2"/>
    <property type="match status" value="1"/>
</dbReference>
<feature type="compositionally biased region" description="Polar residues" evidence="5">
    <location>
        <begin position="1415"/>
        <end position="1426"/>
    </location>
</feature>
<feature type="compositionally biased region" description="Basic and acidic residues" evidence="5">
    <location>
        <begin position="1435"/>
        <end position="1455"/>
    </location>
</feature>
<evidence type="ECO:0000256" key="1">
    <source>
        <dbReference type="ARBA" id="ARBA00022723"/>
    </source>
</evidence>
<evidence type="ECO:0000256" key="5">
    <source>
        <dbReference type="SAM" id="MobiDB-lite"/>
    </source>
</evidence>
<evidence type="ECO:0000259" key="7">
    <source>
        <dbReference type="PROSITE" id="PS50023"/>
    </source>
</evidence>
<feature type="compositionally biased region" description="Basic and acidic residues" evidence="5">
    <location>
        <begin position="120"/>
        <end position="133"/>
    </location>
</feature>
<feature type="compositionally biased region" description="Polar residues" evidence="5">
    <location>
        <begin position="604"/>
        <end position="613"/>
    </location>
</feature>
<dbReference type="SUPFAM" id="SSF47576">
    <property type="entry name" value="Calponin-homology domain, CH-domain"/>
    <property type="match status" value="1"/>
</dbReference>
<feature type="region of interest" description="Disordered" evidence="5">
    <location>
        <begin position="1592"/>
        <end position="1618"/>
    </location>
</feature>
<feature type="region of interest" description="Disordered" evidence="5">
    <location>
        <begin position="120"/>
        <end position="303"/>
    </location>
</feature>
<dbReference type="Pfam" id="PF15949">
    <property type="entry name" value="DUF4757"/>
    <property type="match status" value="2"/>
</dbReference>
<dbReference type="PANTHER" id="PTHR15551">
    <property type="entry name" value="LIM DOMAIN ONLY 7"/>
    <property type="match status" value="1"/>
</dbReference>
<feature type="compositionally biased region" description="Polar residues" evidence="5">
    <location>
        <begin position="539"/>
        <end position="550"/>
    </location>
</feature>
<feature type="compositionally biased region" description="Basic and acidic residues" evidence="5">
    <location>
        <begin position="1345"/>
        <end position="1372"/>
    </location>
</feature>